<dbReference type="InterPro" id="IPR020613">
    <property type="entry name" value="Thiolase_CS"/>
</dbReference>
<dbReference type="PROSITE" id="PS00099">
    <property type="entry name" value="THIOLASE_3"/>
    <property type="match status" value="1"/>
</dbReference>
<evidence type="ECO:0000256" key="6">
    <source>
        <dbReference type="RuleBase" id="RU003557"/>
    </source>
</evidence>
<proteinExistence type="inferred from homology"/>
<organism evidence="9 10">
    <name type="scientific">Drosophila albomicans</name>
    <name type="common">Fruit fly</name>
    <dbReference type="NCBI Taxonomy" id="7291"/>
    <lineage>
        <taxon>Eukaryota</taxon>
        <taxon>Metazoa</taxon>
        <taxon>Ecdysozoa</taxon>
        <taxon>Arthropoda</taxon>
        <taxon>Hexapoda</taxon>
        <taxon>Insecta</taxon>
        <taxon>Pterygota</taxon>
        <taxon>Neoptera</taxon>
        <taxon>Endopterygota</taxon>
        <taxon>Diptera</taxon>
        <taxon>Brachycera</taxon>
        <taxon>Muscomorpha</taxon>
        <taxon>Ephydroidea</taxon>
        <taxon>Drosophilidae</taxon>
        <taxon>Drosophila</taxon>
    </lineage>
</organism>
<dbReference type="InterPro" id="IPR002155">
    <property type="entry name" value="Thiolase"/>
</dbReference>
<dbReference type="NCBIfam" id="TIGR01930">
    <property type="entry name" value="AcCoA-C-Actrans"/>
    <property type="match status" value="1"/>
</dbReference>
<evidence type="ECO:0000259" key="7">
    <source>
        <dbReference type="Pfam" id="PF00108"/>
    </source>
</evidence>
<evidence type="ECO:0000313" key="9">
    <source>
        <dbReference type="Proteomes" id="UP000515160"/>
    </source>
</evidence>
<dbReference type="InterPro" id="IPR020615">
    <property type="entry name" value="Thiolase_acyl_enz_int_AS"/>
</dbReference>
<dbReference type="GeneID" id="117569823"/>
<keyword evidence="3 6" id="KW-0808">Transferase</keyword>
<evidence type="ECO:0000256" key="1">
    <source>
        <dbReference type="ARBA" id="ARBA00005189"/>
    </source>
</evidence>
<sequence length="392" mass="41032">MSDVYIVSAARTPIGSFNGTLSKLKASDLGSVVIKEVLRRANVEAAQVNEVIMGQALTAGQGQNPARQASLKAGLPIEVPAYGINMLCGSGLKTVTLGYQAIRSGDAQIVIAGGQENMSLAPHTLHLRAGVKLGAASMVDSLLNDGLTDAMDLIHMGVTAENLAAKYQITREAQDAFAVQSQQRAGHAQQQGFFEKEIVSVEIKDRKGSTQFAKDEYIKADSSVEGLQKLRAAFKENGTVTPGNASGVNDSAAALLLMSGEEVNKRGLKPLAKIVGWTQSGIEPNVMGLGPVTAVEALLTKLNWSRDDVDLYELNEAFAAQSLAVLQCLKLDSSKVNVNGGAIALGHPIGASGARVLVTLLYALERTGGRRGIASLCIGGGMGIALAVERII</sequence>
<dbReference type="PANTHER" id="PTHR18919:SF107">
    <property type="entry name" value="ACETYL-COA ACETYLTRANSFERASE, CYTOSOLIC"/>
    <property type="match status" value="1"/>
</dbReference>
<dbReference type="AlphaFoldDB" id="A0A6P8X5G2"/>
<dbReference type="FunFam" id="3.40.47.10:FF:000010">
    <property type="entry name" value="Acetyl-CoA acetyltransferase (Thiolase)"/>
    <property type="match status" value="1"/>
</dbReference>
<feature type="active site" description="Proton acceptor" evidence="5">
    <location>
        <position position="347"/>
    </location>
</feature>
<evidence type="ECO:0000256" key="5">
    <source>
        <dbReference type="PIRSR" id="PIRSR000429-1"/>
    </source>
</evidence>
<evidence type="ECO:0000256" key="2">
    <source>
        <dbReference type="ARBA" id="ARBA00010982"/>
    </source>
</evidence>
<evidence type="ECO:0000259" key="8">
    <source>
        <dbReference type="Pfam" id="PF02803"/>
    </source>
</evidence>
<feature type="domain" description="Thiolase C-terminal" evidence="8">
    <location>
        <begin position="268"/>
        <end position="390"/>
    </location>
</feature>
<dbReference type="PROSITE" id="PS00098">
    <property type="entry name" value="THIOLASE_1"/>
    <property type="match status" value="1"/>
</dbReference>
<feature type="active site" description="Proton acceptor" evidence="5">
    <location>
        <position position="377"/>
    </location>
</feature>
<accession>A0A6P8X5G2</accession>
<comment type="pathway">
    <text evidence="1">Lipid metabolism.</text>
</comment>
<evidence type="ECO:0000256" key="4">
    <source>
        <dbReference type="ARBA" id="ARBA00023315"/>
    </source>
</evidence>
<dbReference type="GO" id="GO:0003988">
    <property type="term" value="F:acetyl-CoA C-acyltransferase activity"/>
    <property type="evidence" value="ECO:0007669"/>
    <property type="project" value="UniProtKB-ARBA"/>
</dbReference>
<keyword evidence="4 6" id="KW-0012">Acyltransferase</keyword>
<dbReference type="InterPro" id="IPR020616">
    <property type="entry name" value="Thiolase_N"/>
</dbReference>
<evidence type="ECO:0000256" key="3">
    <source>
        <dbReference type="ARBA" id="ARBA00022679"/>
    </source>
</evidence>
<feature type="active site" description="Acyl-thioester intermediate" evidence="5">
    <location>
        <position position="88"/>
    </location>
</feature>
<dbReference type="Pfam" id="PF02803">
    <property type="entry name" value="Thiolase_C"/>
    <property type="match status" value="1"/>
</dbReference>
<dbReference type="PROSITE" id="PS00737">
    <property type="entry name" value="THIOLASE_2"/>
    <property type="match status" value="1"/>
</dbReference>
<dbReference type="PIRSF" id="PIRSF000429">
    <property type="entry name" value="Ac-CoA_Ac_transf"/>
    <property type="match status" value="1"/>
</dbReference>
<feature type="domain" description="Thiolase N-terminal" evidence="7">
    <location>
        <begin position="4"/>
        <end position="260"/>
    </location>
</feature>
<keyword evidence="9" id="KW-1185">Reference proteome</keyword>
<evidence type="ECO:0000313" key="10">
    <source>
        <dbReference type="RefSeq" id="XP_034107038.1"/>
    </source>
</evidence>
<name>A0A6P8X5G2_DROAB</name>
<dbReference type="Pfam" id="PF00108">
    <property type="entry name" value="Thiolase_N"/>
    <property type="match status" value="1"/>
</dbReference>
<dbReference type="PANTHER" id="PTHR18919">
    <property type="entry name" value="ACETYL-COA C-ACYLTRANSFERASE"/>
    <property type="match status" value="1"/>
</dbReference>
<dbReference type="InterPro" id="IPR020610">
    <property type="entry name" value="Thiolase_AS"/>
</dbReference>
<dbReference type="SUPFAM" id="SSF53901">
    <property type="entry name" value="Thiolase-like"/>
    <property type="match status" value="2"/>
</dbReference>
<gene>
    <name evidence="10" type="primary">LOC117569823</name>
</gene>
<protein>
    <submittedName>
        <fullName evidence="10">Acetyl-CoA acetyltransferase, cytosolic</fullName>
    </submittedName>
</protein>
<dbReference type="CDD" id="cd00751">
    <property type="entry name" value="thiolase"/>
    <property type="match status" value="1"/>
</dbReference>
<dbReference type="InterPro" id="IPR020617">
    <property type="entry name" value="Thiolase_C"/>
</dbReference>
<dbReference type="OrthoDB" id="5404651at2759"/>
<dbReference type="CTD" id="39"/>
<reference evidence="10" key="1">
    <citation type="submission" date="2025-08" db="UniProtKB">
        <authorList>
            <consortium name="RefSeq"/>
        </authorList>
    </citation>
    <scope>IDENTIFICATION</scope>
    <source>
        <strain evidence="10">15112-1751.03</strain>
        <tissue evidence="10">Whole Adult</tissue>
    </source>
</reference>
<comment type="similarity">
    <text evidence="2 6">Belongs to the thiolase-like superfamily. Thiolase family.</text>
</comment>
<dbReference type="InterPro" id="IPR016039">
    <property type="entry name" value="Thiolase-like"/>
</dbReference>
<dbReference type="Proteomes" id="UP000515160">
    <property type="component" value="Chromosome 3"/>
</dbReference>
<dbReference type="Gene3D" id="3.40.47.10">
    <property type="match status" value="2"/>
</dbReference>
<dbReference type="RefSeq" id="XP_034107038.1">
    <property type="nucleotide sequence ID" value="XM_034251147.2"/>
</dbReference>